<evidence type="ECO:0000256" key="1">
    <source>
        <dbReference type="SAM" id="MobiDB-lite"/>
    </source>
</evidence>
<accession>A0ABN8YYY5</accession>
<feature type="region of interest" description="Disordered" evidence="1">
    <location>
        <begin position="353"/>
        <end position="377"/>
    </location>
</feature>
<feature type="region of interest" description="Disordered" evidence="1">
    <location>
        <begin position="221"/>
        <end position="293"/>
    </location>
</feature>
<dbReference type="EMBL" id="OX459961">
    <property type="protein sequence ID" value="CAI9165777.1"/>
    <property type="molecule type" value="Genomic_DNA"/>
</dbReference>
<keyword evidence="3" id="KW-1185">Reference proteome</keyword>
<feature type="compositionally biased region" description="Basic and acidic residues" evidence="1">
    <location>
        <begin position="253"/>
        <end position="268"/>
    </location>
</feature>
<dbReference type="Proteomes" id="UP001176941">
    <property type="component" value="Chromosome 25"/>
</dbReference>
<sequence>MPLAWASPAFLKSDSCIRAGGSAKDASSLRIQGRSRGSGAFFPVAPQAPLPARSEAVECPSTSSPASTSLGTLPGRTVRRVSEAVVFLCDEQYKISWNHHVLLKRLISMEQLGSNVFEGPRASSKLEKCDHWSEVLGPDWVSMERTELIREPHLERQVQRAPRFCIPTREPPSLASRQGVRKGGCVCGLRSAERGSSQMAQRGLAPFRFFPVQGVLGVMLHSGRAGQPDPSSDPALPRAAPRPLSWSFPLSGSDKRAQDRHVVTEAETAHSAYGGRVDHAREGPTRPPSPAVMERAPCPSLRCIHVGVCPRRPSGLFSWSARSVGLTATLMRPVVTPQAWHCPALGVAESPMLRSTGPPEVDSEGSALSVVLTADQS</sequence>
<evidence type="ECO:0000313" key="3">
    <source>
        <dbReference type="Proteomes" id="UP001176941"/>
    </source>
</evidence>
<name>A0ABN8YYY5_RANTA</name>
<organism evidence="2 3">
    <name type="scientific">Rangifer tarandus platyrhynchus</name>
    <name type="common">Svalbard reindeer</name>
    <dbReference type="NCBI Taxonomy" id="3082113"/>
    <lineage>
        <taxon>Eukaryota</taxon>
        <taxon>Metazoa</taxon>
        <taxon>Chordata</taxon>
        <taxon>Craniata</taxon>
        <taxon>Vertebrata</taxon>
        <taxon>Euteleostomi</taxon>
        <taxon>Mammalia</taxon>
        <taxon>Eutheria</taxon>
        <taxon>Laurasiatheria</taxon>
        <taxon>Artiodactyla</taxon>
        <taxon>Ruminantia</taxon>
        <taxon>Pecora</taxon>
        <taxon>Cervidae</taxon>
        <taxon>Odocoileinae</taxon>
        <taxon>Rangifer</taxon>
    </lineage>
</organism>
<protein>
    <submittedName>
        <fullName evidence="2">Uncharacterized protein</fullName>
    </submittedName>
</protein>
<gene>
    <name evidence="2" type="ORF">MRATA1EN1_LOCUS14739</name>
</gene>
<proteinExistence type="predicted"/>
<evidence type="ECO:0000313" key="2">
    <source>
        <dbReference type="EMBL" id="CAI9165777.1"/>
    </source>
</evidence>
<reference evidence="2" key="1">
    <citation type="submission" date="2023-04" db="EMBL/GenBank/DDBJ databases">
        <authorList>
            <consortium name="ELIXIR-Norway"/>
        </authorList>
    </citation>
    <scope>NUCLEOTIDE SEQUENCE [LARGE SCALE GENOMIC DNA]</scope>
</reference>
<feature type="compositionally biased region" description="Low complexity" evidence="1">
    <location>
        <begin position="228"/>
        <end position="245"/>
    </location>
</feature>